<accession>A0A1J5SXB5</accession>
<proteinExistence type="predicted"/>
<gene>
    <name evidence="2" type="primary">lutC_2</name>
    <name evidence="2" type="ORF">GALL_55950</name>
</gene>
<dbReference type="PANTHER" id="PTHR43682:SF1">
    <property type="entry name" value="LACTATE UTILIZATION PROTEIN C"/>
    <property type="match status" value="1"/>
</dbReference>
<comment type="caution">
    <text evidence="2">The sequence shown here is derived from an EMBL/GenBank/DDBJ whole genome shotgun (WGS) entry which is preliminary data.</text>
</comment>
<dbReference type="InterPro" id="IPR024185">
    <property type="entry name" value="FTHF_cligase-like_sf"/>
</dbReference>
<reference evidence="2" key="1">
    <citation type="submission" date="2016-10" db="EMBL/GenBank/DDBJ databases">
        <title>Sequence of Gallionella enrichment culture.</title>
        <authorList>
            <person name="Poehlein A."/>
            <person name="Muehling M."/>
            <person name="Daniel R."/>
        </authorList>
    </citation>
    <scope>NUCLEOTIDE SEQUENCE</scope>
</reference>
<sequence>MNSREKILAYIEKNKPAIVSLPDLKNLFITGNENVVKKFSEVLESISSTVKKINGWQDILDEISLLKNNGNYVLNAVEEISNDREIIIKKTKDELEKLDYAFIKGEIAVAENGAVWLTDKNMTNRLLPFICRHLCLIVESKNIVHNMHEAYEKIKINETGFGVFISGPSKTADIEQSLVIGAHGALDLTVYIIQ</sequence>
<dbReference type="PANTHER" id="PTHR43682">
    <property type="entry name" value="LACTATE UTILIZATION PROTEIN C"/>
    <property type="match status" value="1"/>
</dbReference>
<dbReference type="Gene3D" id="3.40.50.10420">
    <property type="entry name" value="NagB/RpiA/CoA transferase-like"/>
    <property type="match status" value="1"/>
</dbReference>
<dbReference type="InterPro" id="IPR003741">
    <property type="entry name" value="LUD_dom"/>
</dbReference>
<protein>
    <submittedName>
        <fullName evidence="2">Lactate utilization protein C</fullName>
    </submittedName>
</protein>
<feature type="domain" description="LUD" evidence="1">
    <location>
        <begin position="35"/>
        <end position="193"/>
    </location>
</feature>
<dbReference type="SUPFAM" id="SSF100950">
    <property type="entry name" value="NagB/RpiA/CoA transferase-like"/>
    <property type="match status" value="1"/>
</dbReference>
<name>A0A1J5SXB5_9ZZZZ</name>
<dbReference type="InterPro" id="IPR037171">
    <property type="entry name" value="NagB/RpiA_transferase-like"/>
</dbReference>
<dbReference type="Pfam" id="PF02589">
    <property type="entry name" value="LUD_dom"/>
    <property type="match status" value="1"/>
</dbReference>
<dbReference type="EMBL" id="MLJW01000015">
    <property type="protein sequence ID" value="OIR13210.1"/>
    <property type="molecule type" value="Genomic_DNA"/>
</dbReference>
<evidence type="ECO:0000259" key="1">
    <source>
        <dbReference type="Pfam" id="PF02589"/>
    </source>
</evidence>
<dbReference type="AlphaFoldDB" id="A0A1J5SXB5"/>
<evidence type="ECO:0000313" key="2">
    <source>
        <dbReference type="EMBL" id="OIR13210.1"/>
    </source>
</evidence>
<organism evidence="2">
    <name type="scientific">mine drainage metagenome</name>
    <dbReference type="NCBI Taxonomy" id="410659"/>
    <lineage>
        <taxon>unclassified sequences</taxon>
        <taxon>metagenomes</taxon>
        <taxon>ecological metagenomes</taxon>
    </lineage>
</organism>